<name>A0A9P9J0I5_9HYPO</name>
<evidence type="ECO:0008006" key="3">
    <source>
        <dbReference type="Google" id="ProtNLM"/>
    </source>
</evidence>
<proteinExistence type="predicted"/>
<gene>
    <name evidence="1" type="ORF">EDB81DRAFT_842792</name>
</gene>
<dbReference type="AlphaFoldDB" id="A0A9P9J0I5"/>
<dbReference type="PANTHER" id="PTHR14097:SF9">
    <property type="entry name" value="EPIMERASE, PUTATIVE (AFU_ORTHOLOGUE AFUA_8G07320)-RELATED"/>
    <property type="match status" value="1"/>
</dbReference>
<dbReference type="InterPro" id="IPR036291">
    <property type="entry name" value="NAD(P)-bd_dom_sf"/>
</dbReference>
<evidence type="ECO:0000313" key="2">
    <source>
        <dbReference type="Proteomes" id="UP000738349"/>
    </source>
</evidence>
<dbReference type="Proteomes" id="UP000738349">
    <property type="component" value="Unassembled WGS sequence"/>
</dbReference>
<protein>
    <recommendedName>
        <fullName evidence="3">NAD(P)-binding domain-containing protein</fullName>
    </recommendedName>
</protein>
<sequence length="239" mass="26469">MKVLIVGASGMIGGEALIQCLDHPSISSVVAFVRRDLPANIHHHPKLQVVLIKDFAKWPKDVLQAHADAAGMIWAMGSYNGSITADLEYPLAFLEAMAPVLKTQPNRPLFRCVHLSGKFVRQDQEQKLWFMEKPRKMKGVLETKALTFAESHAATWQTFIVKPGGVVPKKLLDGGVLGVATGMGALMGENWSVRIDELGAFMTYLAINGEGEEPITENWRIVRKGRELLKSRENRSTPK</sequence>
<dbReference type="OrthoDB" id="4161186at2759"/>
<evidence type="ECO:0000313" key="1">
    <source>
        <dbReference type="EMBL" id="KAH7143536.1"/>
    </source>
</evidence>
<reference evidence="1" key="1">
    <citation type="journal article" date="2021" name="Nat. Commun.">
        <title>Genetic determinants of endophytism in the Arabidopsis root mycobiome.</title>
        <authorList>
            <person name="Mesny F."/>
            <person name="Miyauchi S."/>
            <person name="Thiergart T."/>
            <person name="Pickel B."/>
            <person name="Atanasova L."/>
            <person name="Karlsson M."/>
            <person name="Huettel B."/>
            <person name="Barry K.W."/>
            <person name="Haridas S."/>
            <person name="Chen C."/>
            <person name="Bauer D."/>
            <person name="Andreopoulos W."/>
            <person name="Pangilinan J."/>
            <person name="LaButti K."/>
            <person name="Riley R."/>
            <person name="Lipzen A."/>
            <person name="Clum A."/>
            <person name="Drula E."/>
            <person name="Henrissat B."/>
            <person name="Kohler A."/>
            <person name="Grigoriev I.V."/>
            <person name="Martin F.M."/>
            <person name="Hacquard S."/>
        </authorList>
    </citation>
    <scope>NUCLEOTIDE SEQUENCE</scope>
    <source>
        <strain evidence="1">MPI-CAGE-AT-0147</strain>
    </source>
</reference>
<dbReference type="SUPFAM" id="SSF51735">
    <property type="entry name" value="NAD(P)-binding Rossmann-fold domains"/>
    <property type="match status" value="1"/>
</dbReference>
<dbReference type="Gene3D" id="3.40.50.720">
    <property type="entry name" value="NAD(P)-binding Rossmann-like Domain"/>
    <property type="match status" value="1"/>
</dbReference>
<organism evidence="1 2">
    <name type="scientific">Dactylonectria macrodidyma</name>
    <dbReference type="NCBI Taxonomy" id="307937"/>
    <lineage>
        <taxon>Eukaryota</taxon>
        <taxon>Fungi</taxon>
        <taxon>Dikarya</taxon>
        <taxon>Ascomycota</taxon>
        <taxon>Pezizomycotina</taxon>
        <taxon>Sordariomycetes</taxon>
        <taxon>Hypocreomycetidae</taxon>
        <taxon>Hypocreales</taxon>
        <taxon>Nectriaceae</taxon>
        <taxon>Dactylonectria</taxon>
    </lineage>
</organism>
<accession>A0A9P9J0I5</accession>
<comment type="caution">
    <text evidence="1">The sequence shown here is derived from an EMBL/GenBank/DDBJ whole genome shotgun (WGS) entry which is preliminary data.</text>
</comment>
<dbReference type="EMBL" id="JAGMUV010000009">
    <property type="protein sequence ID" value="KAH7143536.1"/>
    <property type="molecule type" value="Genomic_DNA"/>
</dbReference>
<dbReference type="PANTHER" id="PTHR14097">
    <property type="entry name" value="OXIDOREDUCTASE HTATIP2"/>
    <property type="match status" value="1"/>
</dbReference>
<keyword evidence="2" id="KW-1185">Reference proteome</keyword>